<dbReference type="Proteomes" id="UP000275078">
    <property type="component" value="Unassembled WGS sequence"/>
</dbReference>
<comment type="function">
    <text evidence="5">Component of the mitochondrial ribosome (mitoribosome), a dedicated translation machinery responsible for the synthesis of mitochondrial genome-encoded proteins, including at least some of the essential transmembrane subunits of the mitochondrial respiratory chain. The mitoribosomes are attached to the mitochondrial inner membrane and translation products are cotranslationally integrated into the membrane.</text>
</comment>
<keyword evidence="7" id="KW-1185">Reference proteome</keyword>
<comment type="similarity">
    <text evidence="1">Belongs to the bacterial ribosomal protein bL28 family.</text>
</comment>
<keyword evidence="2" id="KW-0689">Ribosomal protein</keyword>
<dbReference type="OrthoDB" id="361870at2759"/>
<evidence type="ECO:0000313" key="6">
    <source>
        <dbReference type="EMBL" id="RPA86217.1"/>
    </source>
</evidence>
<evidence type="ECO:0000256" key="5">
    <source>
        <dbReference type="ARBA" id="ARBA00037226"/>
    </source>
</evidence>
<gene>
    <name evidence="6" type="ORF">BJ508DRAFT_411410</name>
</gene>
<dbReference type="PANTHER" id="PTHR13528">
    <property type="entry name" value="39S RIBOSOMAL PROTEIN L28, MITOCHONDRIAL"/>
    <property type="match status" value="1"/>
</dbReference>
<protein>
    <recommendedName>
        <fullName evidence="4">Large ribosomal subunit protein bL28m</fullName>
    </recommendedName>
</protein>
<dbReference type="GO" id="GO:0005762">
    <property type="term" value="C:mitochondrial large ribosomal subunit"/>
    <property type="evidence" value="ECO:0007669"/>
    <property type="project" value="TreeGrafter"/>
</dbReference>
<keyword evidence="3" id="KW-0687">Ribonucleoprotein</keyword>
<dbReference type="Pfam" id="PF00830">
    <property type="entry name" value="Ribosomal_L28"/>
    <property type="match status" value="1"/>
</dbReference>
<dbReference type="FunFam" id="2.30.170.40:FF:000003">
    <property type="entry name" value="54S ribosomal protein L24"/>
    <property type="match status" value="1"/>
</dbReference>
<dbReference type="SUPFAM" id="SSF143800">
    <property type="entry name" value="L28p-like"/>
    <property type="match status" value="1"/>
</dbReference>
<dbReference type="AlphaFoldDB" id="A0A3N4ILD9"/>
<dbReference type="Gene3D" id="2.30.170.40">
    <property type="entry name" value="Ribosomal protein L28/L24"/>
    <property type="match status" value="1"/>
</dbReference>
<dbReference type="STRING" id="1160509.A0A3N4ILD9"/>
<dbReference type="InterPro" id="IPR034704">
    <property type="entry name" value="Ribosomal_bL28/bL31-like_sf"/>
</dbReference>
<dbReference type="InterPro" id="IPR037147">
    <property type="entry name" value="Ribosomal_bL28_sf"/>
</dbReference>
<proteinExistence type="inferred from homology"/>
<evidence type="ECO:0000256" key="3">
    <source>
        <dbReference type="ARBA" id="ARBA00023274"/>
    </source>
</evidence>
<dbReference type="EMBL" id="ML119650">
    <property type="protein sequence ID" value="RPA86217.1"/>
    <property type="molecule type" value="Genomic_DNA"/>
</dbReference>
<evidence type="ECO:0000313" key="7">
    <source>
        <dbReference type="Proteomes" id="UP000275078"/>
    </source>
</evidence>
<dbReference type="InterPro" id="IPR026569">
    <property type="entry name" value="Ribosomal_bL28"/>
</dbReference>
<accession>A0A3N4ILD9</accession>
<reference evidence="6 7" key="1">
    <citation type="journal article" date="2018" name="Nat. Ecol. Evol.">
        <title>Pezizomycetes genomes reveal the molecular basis of ectomycorrhizal truffle lifestyle.</title>
        <authorList>
            <person name="Murat C."/>
            <person name="Payen T."/>
            <person name="Noel B."/>
            <person name="Kuo A."/>
            <person name="Morin E."/>
            <person name="Chen J."/>
            <person name="Kohler A."/>
            <person name="Krizsan K."/>
            <person name="Balestrini R."/>
            <person name="Da Silva C."/>
            <person name="Montanini B."/>
            <person name="Hainaut M."/>
            <person name="Levati E."/>
            <person name="Barry K.W."/>
            <person name="Belfiori B."/>
            <person name="Cichocki N."/>
            <person name="Clum A."/>
            <person name="Dockter R.B."/>
            <person name="Fauchery L."/>
            <person name="Guy J."/>
            <person name="Iotti M."/>
            <person name="Le Tacon F."/>
            <person name="Lindquist E.A."/>
            <person name="Lipzen A."/>
            <person name="Malagnac F."/>
            <person name="Mello A."/>
            <person name="Molinier V."/>
            <person name="Miyauchi S."/>
            <person name="Poulain J."/>
            <person name="Riccioni C."/>
            <person name="Rubini A."/>
            <person name="Sitrit Y."/>
            <person name="Splivallo R."/>
            <person name="Traeger S."/>
            <person name="Wang M."/>
            <person name="Zifcakova L."/>
            <person name="Wipf D."/>
            <person name="Zambonelli A."/>
            <person name="Paolocci F."/>
            <person name="Nowrousian M."/>
            <person name="Ottonello S."/>
            <person name="Baldrian P."/>
            <person name="Spatafora J.W."/>
            <person name="Henrissat B."/>
            <person name="Nagy L.G."/>
            <person name="Aury J.M."/>
            <person name="Wincker P."/>
            <person name="Grigoriev I.V."/>
            <person name="Bonfante P."/>
            <person name="Martin F.M."/>
        </authorList>
    </citation>
    <scope>NUCLEOTIDE SEQUENCE [LARGE SCALE GENOMIC DNA]</scope>
    <source>
        <strain evidence="6 7">RN42</strain>
    </source>
</reference>
<evidence type="ECO:0000256" key="1">
    <source>
        <dbReference type="ARBA" id="ARBA00008760"/>
    </source>
</evidence>
<evidence type="ECO:0000256" key="2">
    <source>
        <dbReference type="ARBA" id="ARBA00022980"/>
    </source>
</evidence>
<dbReference type="PANTHER" id="PTHR13528:SF2">
    <property type="entry name" value="LARGE RIBOSOMAL SUBUNIT PROTEIN BL28M"/>
    <property type="match status" value="1"/>
</dbReference>
<dbReference type="GO" id="GO:0003735">
    <property type="term" value="F:structural constituent of ribosome"/>
    <property type="evidence" value="ECO:0007669"/>
    <property type="project" value="InterPro"/>
</dbReference>
<name>A0A3N4ILD9_ASCIM</name>
<sequence length="214" mass="23453">MQSLRTCLNSVRQTASALSGGSAARSFSSTPATLAKSSRHRLETMLADVPPYPYEIKSTFKQHWFGLYGGRHIIHGNKVSEKDEKKHRRSWKPNLKHTSLYSETLGRMKVKVCVGVLRTIDKVGGLDNYLLGSTPARVKELGPFGWALRWKVLKQKAARGELPKNSPIYGIFGMTPKESAVENKKAAPAAGKTAEAPVENLSIPETVPQGAVTL</sequence>
<organism evidence="6 7">
    <name type="scientific">Ascobolus immersus RN42</name>
    <dbReference type="NCBI Taxonomy" id="1160509"/>
    <lineage>
        <taxon>Eukaryota</taxon>
        <taxon>Fungi</taxon>
        <taxon>Dikarya</taxon>
        <taxon>Ascomycota</taxon>
        <taxon>Pezizomycotina</taxon>
        <taxon>Pezizomycetes</taxon>
        <taxon>Pezizales</taxon>
        <taxon>Ascobolaceae</taxon>
        <taxon>Ascobolus</taxon>
    </lineage>
</organism>
<evidence type="ECO:0000256" key="4">
    <source>
        <dbReference type="ARBA" id="ARBA00035269"/>
    </source>
</evidence>